<comment type="caution">
    <text evidence="2">The sequence shown here is derived from an EMBL/GenBank/DDBJ whole genome shotgun (WGS) entry which is preliminary data.</text>
</comment>
<accession>A0A7J8E6L6</accession>
<dbReference type="AlphaFoldDB" id="A0A7J8E6L6"/>
<dbReference type="PANTHER" id="PTHR31532">
    <property type="entry name" value="BIORIENTATION OF CHROMOSOMES IN CELL DIVISION 1 FAMILY MEMBER"/>
    <property type="match status" value="1"/>
</dbReference>
<dbReference type="Proteomes" id="UP000593571">
    <property type="component" value="Unassembled WGS sequence"/>
</dbReference>
<reference evidence="2 3" key="1">
    <citation type="journal article" date="2020" name="Nature">
        <title>Six reference-quality genomes reveal evolution of bat adaptations.</title>
        <authorList>
            <person name="Jebb D."/>
            <person name="Huang Z."/>
            <person name="Pippel M."/>
            <person name="Hughes G.M."/>
            <person name="Lavrichenko K."/>
            <person name="Devanna P."/>
            <person name="Winkler S."/>
            <person name="Jermiin L.S."/>
            <person name="Skirmuntt E.C."/>
            <person name="Katzourakis A."/>
            <person name="Burkitt-Gray L."/>
            <person name="Ray D.A."/>
            <person name="Sullivan K.A.M."/>
            <person name="Roscito J.G."/>
            <person name="Kirilenko B.M."/>
            <person name="Davalos L.M."/>
            <person name="Corthals A.P."/>
            <person name="Power M.L."/>
            <person name="Jones G."/>
            <person name="Ransome R.D."/>
            <person name="Dechmann D.K.N."/>
            <person name="Locatelli A.G."/>
            <person name="Puechmaille S.J."/>
            <person name="Fedrigo O."/>
            <person name="Jarvis E.D."/>
            <person name="Hiller M."/>
            <person name="Vernes S.C."/>
            <person name="Myers E.W."/>
            <person name="Teeling E.C."/>
        </authorList>
    </citation>
    <scope>NUCLEOTIDE SEQUENCE [LARGE SCALE GENOMIC DNA]</scope>
    <source>
        <strain evidence="2">MRouAeg1</strain>
        <tissue evidence="2">Muscle</tissue>
    </source>
</reference>
<evidence type="ECO:0000313" key="2">
    <source>
        <dbReference type="EMBL" id="KAF6430812.1"/>
    </source>
</evidence>
<dbReference type="PANTHER" id="PTHR31532:SF10">
    <property type="entry name" value="BIORIENTATION OF CHROMOSOMES IN CELL DIVISION PROTEIN 1-LIKE 1"/>
    <property type="match status" value="1"/>
</dbReference>
<feature type="compositionally biased region" description="Polar residues" evidence="1">
    <location>
        <begin position="166"/>
        <end position="184"/>
    </location>
</feature>
<organism evidence="2 3">
    <name type="scientific">Rousettus aegyptiacus</name>
    <name type="common">Egyptian fruit bat</name>
    <name type="synonym">Pteropus aegyptiacus</name>
    <dbReference type="NCBI Taxonomy" id="9407"/>
    <lineage>
        <taxon>Eukaryota</taxon>
        <taxon>Metazoa</taxon>
        <taxon>Chordata</taxon>
        <taxon>Craniata</taxon>
        <taxon>Vertebrata</taxon>
        <taxon>Euteleostomi</taxon>
        <taxon>Mammalia</taxon>
        <taxon>Eutheria</taxon>
        <taxon>Laurasiatheria</taxon>
        <taxon>Chiroptera</taxon>
        <taxon>Yinpterochiroptera</taxon>
        <taxon>Pteropodoidea</taxon>
        <taxon>Pteropodidae</taxon>
        <taxon>Rousettinae</taxon>
        <taxon>Rousettus</taxon>
    </lineage>
</organism>
<feature type="compositionally biased region" description="Basic residues" evidence="1">
    <location>
        <begin position="35"/>
        <end position="45"/>
    </location>
</feature>
<feature type="region of interest" description="Disordered" evidence="1">
    <location>
        <begin position="1"/>
        <end position="217"/>
    </location>
</feature>
<dbReference type="GO" id="GO:0031297">
    <property type="term" value="P:replication fork processing"/>
    <property type="evidence" value="ECO:0007669"/>
    <property type="project" value="TreeGrafter"/>
</dbReference>
<feature type="compositionally biased region" description="Basic residues" evidence="1">
    <location>
        <begin position="108"/>
        <end position="117"/>
    </location>
</feature>
<gene>
    <name evidence="2" type="ORF">HJG63_001532</name>
</gene>
<feature type="compositionally biased region" description="Acidic residues" evidence="1">
    <location>
        <begin position="149"/>
        <end position="162"/>
    </location>
</feature>
<name>A0A7J8E6L6_ROUAE</name>
<evidence type="ECO:0000313" key="3">
    <source>
        <dbReference type="Proteomes" id="UP000593571"/>
    </source>
</evidence>
<protein>
    <submittedName>
        <fullName evidence="2">Biorientation of chromosomes in cell division 1 like 1</fullName>
    </submittedName>
</protein>
<proteinExistence type="predicted"/>
<feature type="compositionally biased region" description="Basic and acidic residues" evidence="1">
    <location>
        <begin position="15"/>
        <end position="34"/>
    </location>
</feature>
<dbReference type="GO" id="GO:0048188">
    <property type="term" value="C:Set1C/COMPASS complex"/>
    <property type="evidence" value="ECO:0007669"/>
    <property type="project" value="TreeGrafter"/>
</dbReference>
<keyword evidence="2" id="KW-0131">Cell cycle</keyword>
<keyword evidence="2" id="KW-0132">Cell division</keyword>
<keyword evidence="3" id="KW-1185">Reference proteome</keyword>
<feature type="compositionally biased region" description="Basic and acidic residues" evidence="1">
    <location>
        <begin position="46"/>
        <end position="60"/>
    </location>
</feature>
<evidence type="ECO:0000256" key="1">
    <source>
        <dbReference type="SAM" id="MobiDB-lite"/>
    </source>
</evidence>
<dbReference type="EMBL" id="JACASE010000010">
    <property type="protein sequence ID" value="KAF6430812.1"/>
    <property type="molecule type" value="Genomic_DNA"/>
</dbReference>
<dbReference type="GO" id="GO:0051301">
    <property type="term" value="P:cell division"/>
    <property type="evidence" value="ECO:0007669"/>
    <property type="project" value="UniProtKB-KW"/>
</dbReference>
<sequence>MEEKDGYSSSGPAGDKAEQNDEDNVKSQEEDHPVIIKRKRGRPRKHPVETALKTKEDCKTDTGTGTVEQSPPGGKPKVMQTDESNKDTGIPQERVSNDDGEEKTVAGMRRRGRKPKRSLTSSDDAESSEPERKRQKSVSEATEDKKDQESEEEEEEEEDDEPAGATTRSATRSEAQRSKAQLSPSMKRKREASPPGARTRGQQRVEEAPAKKAKRQC</sequence>